<proteinExistence type="predicted"/>
<evidence type="ECO:0000313" key="1">
    <source>
        <dbReference type="EMBL" id="STU71784.1"/>
    </source>
</evidence>
<dbReference type="EMBL" id="UGMA01000005">
    <property type="protein sequence ID" value="STU71784.1"/>
    <property type="molecule type" value="Genomic_DNA"/>
</dbReference>
<reference evidence="1 2" key="1">
    <citation type="submission" date="2018-06" db="EMBL/GenBank/DDBJ databases">
        <authorList>
            <consortium name="Pathogen Informatics"/>
            <person name="Doyle S."/>
        </authorList>
    </citation>
    <scope>NUCLEOTIDE SEQUENCE [LARGE SCALE GENOMIC DNA]</scope>
    <source>
        <strain evidence="1 2">NCTC9504</strain>
    </source>
</reference>
<dbReference type="Proteomes" id="UP000254020">
    <property type="component" value="Unassembled WGS sequence"/>
</dbReference>
<dbReference type="SUPFAM" id="SSF51197">
    <property type="entry name" value="Clavaminate synthase-like"/>
    <property type="match status" value="1"/>
</dbReference>
<gene>
    <name evidence="1" type="ORF">NCTC9504_03055</name>
</gene>
<accession>A0A377ZL54</accession>
<name>A0A377ZL54_KLEPN</name>
<protein>
    <submittedName>
        <fullName evidence="1">Oxidoreductase</fullName>
    </submittedName>
</protein>
<sequence>MLGFESQCWQLGMKILSCFALKLGFPESFFTTAHDPQRDTYQSTLRMLHYYATEQSQQGCGGPARTPILTV</sequence>
<organism evidence="1 2">
    <name type="scientific">Klebsiella pneumoniae subsp. pneumoniae</name>
    <dbReference type="NCBI Taxonomy" id="72407"/>
    <lineage>
        <taxon>Bacteria</taxon>
        <taxon>Pseudomonadati</taxon>
        <taxon>Pseudomonadota</taxon>
        <taxon>Gammaproteobacteria</taxon>
        <taxon>Enterobacterales</taxon>
        <taxon>Enterobacteriaceae</taxon>
        <taxon>Klebsiella/Raoultella group</taxon>
        <taxon>Klebsiella</taxon>
        <taxon>Klebsiella pneumoniae complex</taxon>
    </lineage>
</organism>
<dbReference type="AlphaFoldDB" id="A0A377ZL54"/>
<dbReference type="InterPro" id="IPR027443">
    <property type="entry name" value="IPNS-like_sf"/>
</dbReference>
<dbReference type="Gene3D" id="2.60.120.330">
    <property type="entry name" value="B-lactam Antibiotic, Isopenicillin N Synthase, Chain"/>
    <property type="match status" value="1"/>
</dbReference>
<evidence type="ECO:0000313" key="2">
    <source>
        <dbReference type="Proteomes" id="UP000254020"/>
    </source>
</evidence>